<dbReference type="AlphaFoldDB" id="A0A9P6E3J0"/>
<name>A0A9P6E3J0_9AGAR</name>
<gene>
    <name evidence="2" type="ORF">CPB83DRAFT_900249</name>
</gene>
<protein>
    <submittedName>
        <fullName evidence="2">Uncharacterized protein</fullName>
    </submittedName>
</protein>
<evidence type="ECO:0000313" key="3">
    <source>
        <dbReference type="Proteomes" id="UP000807306"/>
    </source>
</evidence>
<keyword evidence="1" id="KW-1133">Transmembrane helix</keyword>
<proteinExistence type="predicted"/>
<feature type="transmembrane region" description="Helical" evidence="1">
    <location>
        <begin position="56"/>
        <end position="77"/>
    </location>
</feature>
<organism evidence="2 3">
    <name type="scientific">Crepidotus variabilis</name>
    <dbReference type="NCBI Taxonomy" id="179855"/>
    <lineage>
        <taxon>Eukaryota</taxon>
        <taxon>Fungi</taxon>
        <taxon>Dikarya</taxon>
        <taxon>Basidiomycota</taxon>
        <taxon>Agaricomycotina</taxon>
        <taxon>Agaricomycetes</taxon>
        <taxon>Agaricomycetidae</taxon>
        <taxon>Agaricales</taxon>
        <taxon>Agaricineae</taxon>
        <taxon>Crepidotaceae</taxon>
        <taxon>Crepidotus</taxon>
    </lineage>
</organism>
<reference evidence="2" key="1">
    <citation type="submission" date="2020-11" db="EMBL/GenBank/DDBJ databases">
        <authorList>
            <consortium name="DOE Joint Genome Institute"/>
            <person name="Ahrendt S."/>
            <person name="Riley R."/>
            <person name="Andreopoulos W."/>
            <person name="Labutti K."/>
            <person name="Pangilinan J."/>
            <person name="Ruiz-Duenas F.J."/>
            <person name="Barrasa J.M."/>
            <person name="Sanchez-Garcia M."/>
            <person name="Camarero S."/>
            <person name="Miyauchi S."/>
            <person name="Serrano A."/>
            <person name="Linde D."/>
            <person name="Babiker R."/>
            <person name="Drula E."/>
            <person name="Ayuso-Fernandez I."/>
            <person name="Pacheco R."/>
            <person name="Padilla G."/>
            <person name="Ferreira P."/>
            <person name="Barriuso J."/>
            <person name="Kellner H."/>
            <person name="Castanera R."/>
            <person name="Alfaro M."/>
            <person name="Ramirez L."/>
            <person name="Pisabarro A.G."/>
            <person name="Kuo A."/>
            <person name="Tritt A."/>
            <person name="Lipzen A."/>
            <person name="He G."/>
            <person name="Yan M."/>
            <person name="Ng V."/>
            <person name="Cullen D."/>
            <person name="Martin F."/>
            <person name="Rosso M.-N."/>
            <person name="Henrissat B."/>
            <person name="Hibbett D."/>
            <person name="Martinez A.T."/>
            <person name="Grigoriev I.V."/>
        </authorList>
    </citation>
    <scope>NUCLEOTIDE SEQUENCE</scope>
    <source>
        <strain evidence="2">CBS 506.95</strain>
    </source>
</reference>
<comment type="caution">
    <text evidence="2">The sequence shown here is derived from an EMBL/GenBank/DDBJ whole genome shotgun (WGS) entry which is preliminary data.</text>
</comment>
<evidence type="ECO:0000313" key="2">
    <source>
        <dbReference type="EMBL" id="KAF9521829.1"/>
    </source>
</evidence>
<sequence>MACKCSLFHHIIGSNNQLALGSEKEIGAQIFANHFDLYPFLRLLISATSSISATSFIPATFLSSSLFYVHLTFLYLFV</sequence>
<keyword evidence="3" id="KW-1185">Reference proteome</keyword>
<evidence type="ECO:0000256" key="1">
    <source>
        <dbReference type="SAM" id="Phobius"/>
    </source>
</evidence>
<accession>A0A9P6E3J0</accession>
<dbReference type="Proteomes" id="UP000807306">
    <property type="component" value="Unassembled WGS sequence"/>
</dbReference>
<dbReference type="EMBL" id="MU157985">
    <property type="protein sequence ID" value="KAF9521829.1"/>
    <property type="molecule type" value="Genomic_DNA"/>
</dbReference>
<keyword evidence="1" id="KW-0472">Membrane</keyword>
<keyword evidence="1" id="KW-0812">Transmembrane</keyword>